<reference evidence="1 2" key="1">
    <citation type="journal article" date="2018" name="Front. Plant Sci.">
        <title>Red Clover (Trifolium pratense) and Zigzag Clover (T. medium) - A Picture of Genomic Similarities and Differences.</title>
        <authorList>
            <person name="Dluhosova J."/>
            <person name="Istvanek J."/>
            <person name="Nedelnik J."/>
            <person name="Repkova J."/>
        </authorList>
    </citation>
    <scope>NUCLEOTIDE SEQUENCE [LARGE SCALE GENOMIC DNA]</scope>
    <source>
        <strain evidence="2">cv. 10/8</strain>
        <tissue evidence="1">Leaf</tissue>
    </source>
</reference>
<proteinExistence type="predicted"/>
<evidence type="ECO:0000313" key="2">
    <source>
        <dbReference type="Proteomes" id="UP000265520"/>
    </source>
</evidence>
<dbReference type="EMBL" id="LXQA010257813">
    <property type="protein sequence ID" value="MCI38631.1"/>
    <property type="molecule type" value="Genomic_DNA"/>
</dbReference>
<feature type="non-terminal residue" evidence="1">
    <location>
        <position position="1"/>
    </location>
</feature>
<accession>A0A392RPQ3</accession>
<dbReference type="AlphaFoldDB" id="A0A392RPQ3"/>
<protein>
    <submittedName>
        <fullName evidence="1">Uncharacterized protein</fullName>
    </submittedName>
</protein>
<dbReference type="Proteomes" id="UP000265520">
    <property type="component" value="Unassembled WGS sequence"/>
</dbReference>
<sequence>VSFAVRSVSFVVRSESIAVVRAANGEWLTTMKREDERRRLIRRRGGRSCSVRWRQIRVLRGRRELL</sequence>
<keyword evidence="2" id="KW-1185">Reference proteome</keyword>
<comment type="caution">
    <text evidence="1">The sequence shown here is derived from an EMBL/GenBank/DDBJ whole genome shotgun (WGS) entry which is preliminary data.</text>
</comment>
<organism evidence="1 2">
    <name type="scientific">Trifolium medium</name>
    <dbReference type="NCBI Taxonomy" id="97028"/>
    <lineage>
        <taxon>Eukaryota</taxon>
        <taxon>Viridiplantae</taxon>
        <taxon>Streptophyta</taxon>
        <taxon>Embryophyta</taxon>
        <taxon>Tracheophyta</taxon>
        <taxon>Spermatophyta</taxon>
        <taxon>Magnoliopsida</taxon>
        <taxon>eudicotyledons</taxon>
        <taxon>Gunneridae</taxon>
        <taxon>Pentapetalae</taxon>
        <taxon>rosids</taxon>
        <taxon>fabids</taxon>
        <taxon>Fabales</taxon>
        <taxon>Fabaceae</taxon>
        <taxon>Papilionoideae</taxon>
        <taxon>50 kb inversion clade</taxon>
        <taxon>NPAAA clade</taxon>
        <taxon>Hologalegina</taxon>
        <taxon>IRL clade</taxon>
        <taxon>Trifolieae</taxon>
        <taxon>Trifolium</taxon>
    </lineage>
</organism>
<evidence type="ECO:0000313" key="1">
    <source>
        <dbReference type="EMBL" id="MCI38631.1"/>
    </source>
</evidence>
<name>A0A392RPQ3_9FABA</name>